<dbReference type="EMBL" id="AP013035">
    <property type="protein sequence ID" value="BAT71706.1"/>
    <property type="molecule type" value="Genomic_DNA"/>
</dbReference>
<sequence length="263" mass="28495">MRIRRALATIIFSLAFLATANAVPTKLVVRAKANDAKFIGSAVGGLVVTVKDAFSGKVLGVGKIEGGTGNTKVIMKEPIKRGTILSQGGAAKAEFVFDIDEPVKLQIELEGPLGAGTNIHKEVKTTWLIPGRDITRDGVLFNLYGLIVHPYSPKTHEFFELGKKITIGAHVTPMCGCPVRPNFLWDANKYNVKAFVYFSGKKIAELPMKWAGKISHFETSFVPKVKGNYKVVIVASDKSNNQGVAVTGFVVVPSKVYHKVLGR</sequence>
<organism evidence="2 3">
    <name type="scientific">Thermosulfidibacter takaii (strain DSM 17441 / JCM 13301 / NBRC 103674 / ABI70S6)</name>
    <dbReference type="NCBI Taxonomy" id="1298851"/>
    <lineage>
        <taxon>Bacteria</taxon>
        <taxon>Pseudomonadati</taxon>
        <taxon>Thermosulfidibacterota</taxon>
        <taxon>Thermosulfidibacteria</taxon>
        <taxon>Thermosulfidibacterales</taxon>
        <taxon>Thermosulfidibacteraceae</taxon>
    </lineage>
</organism>
<name>A0A0S3QTQ8_THET7</name>
<reference evidence="3" key="1">
    <citation type="journal article" date="2018" name="Science">
        <title>A primordial and reversible TCA cycle in a facultatively chemolithoautotrophic thermophile.</title>
        <authorList>
            <person name="Nunoura T."/>
            <person name="Chikaraishi Y."/>
            <person name="Izaki R."/>
            <person name="Suwa T."/>
            <person name="Sato T."/>
            <person name="Harada T."/>
            <person name="Mori K."/>
            <person name="Kato Y."/>
            <person name="Miyazaki M."/>
            <person name="Shimamura S."/>
            <person name="Yanagawa K."/>
            <person name="Shuto A."/>
            <person name="Ohkouchi N."/>
            <person name="Fujita N."/>
            <person name="Takaki Y."/>
            <person name="Atomi H."/>
            <person name="Takai K."/>
        </authorList>
    </citation>
    <scope>NUCLEOTIDE SEQUENCE [LARGE SCALE GENOMIC DNA]</scope>
    <source>
        <strain evidence="3">DSM 17441 / JCM 13301 / NBRC 103674 / ABI70S6</strain>
    </source>
</reference>
<proteinExistence type="predicted"/>
<gene>
    <name evidence="2" type="ORF">TST_0906</name>
</gene>
<evidence type="ECO:0000313" key="3">
    <source>
        <dbReference type="Proteomes" id="UP000063234"/>
    </source>
</evidence>
<keyword evidence="1" id="KW-0732">Signal</keyword>
<feature type="chain" id="PRO_5006616338" evidence="1">
    <location>
        <begin position="23"/>
        <end position="263"/>
    </location>
</feature>
<evidence type="ECO:0000256" key="1">
    <source>
        <dbReference type="SAM" id="SignalP"/>
    </source>
</evidence>
<dbReference type="STRING" id="1298851.TST_0906"/>
<protein>
    <submittedName>
        <fullName evidence="2">Uncharacterized protein</fullName>
    </submittedName>
</protein>
<dbReference type="KEGG" id="ttk:TST_0906"/>
<dbReference type="Proteomes" id="UP000063234">
    <property type="component" value="Chromosome"/>
</dbReference>
<accession>A0A0S3QTQ8</accession>
<keyword evidence="3" id="KW-1185">Reference proteome</keyword>
<feature type="signal peptide" evidence="1">
    <location>
        <begin position="1"/>
        <end position="22"/>
    </location>
</feature>
<dbReference type="AlphaFoldDB" id="A0A0S3QTQ8"/>
<dbReference type="OrthoDB" id="9770889at2"/>
<evidence type="ECO:0000313" key="2">
    <source>
        <dbReference type="EMBL" id="BAT71706.1"/>
    </source>
</evidence>
<dbReference type="RefSeq" id="WP_068549702.1">
    <property type="nucleotide sequence ID" value="NZ_AP013035.1"/>
</dbReference>